<keyword evidence="2 6" id="KW-0808">Transferase</keyword>
<dbReference type="GO" id="GO:0008171">
    <property type="term" value="F:O-methyltransferase activity"/>
    <property type="evidence" value="ECO:0007669"/>
    <property type="project" value="InterPro"/>
</dbReference>
<evidence type="ECO:0000256" key="2">
    <source>
        <dbReference type="ARBA" id="ARBA00022679"/>
    </source>
</evidence>
<evidence type="ECO:0000256" key="1">
    <source>
        <dbReference type="ARBA" id="ARBA00022603"/>
    </source>
</evidence>
<dbReference type="InterPro" id="IPR012967">
    <property type="entry name" value="COMT_dimerisation"/>
</dbReference>
<keyword evidence="7" id="KW-1185">Reference proteome</keyword>
<dbReference type="InterPro" id="IPR036390">
    <property type="entry name" value="WH_DNA-bd_sf"/>
</dbReference>
<dbReference type="Gene3D" id="1.10.10.10">
    <property type="entry name" value="Winged helix-like DNA-binding domain superfamily/Winged helix DNA-binding domain"/>
    <property type="match status" value="2"/>
</dbReference>
<feature type="domain" description="O-methyltransferase C-terminal" evidence="4">
    <location>
        <begin position="291"/>
        <end position="479"/>
    </location>
</feature>
<dbReference type="Pfam" id="PF08100">
    <property type="entry name" value="Dimerisation"/>
    <property type="match status" value="1"/>
</dbReference>
<keyword evidence="3" id="KW-0949">S-adenosyl-L-methionine</keyword>
<name>A0A171DJ02_9ACTN</name>
<reference evidence="7" key="2">
    <citation type="submission" date="2016-04" db="EMBL/GenBank/DDBJ databases">
        <title>Planomonospora sphaerica JCM9374 whole genome shotgun sequence.</title>
        <authorList>
            <person name="Suzuki T."/>
            <person name="Dohra H."/>
            <person name="Kodani S."/>
        </authorList>
    </citation>
    <scope>NUCLEOTIDE SEQUENCE [LARGE SCALE GENOMIC DNA]</scope>
    <source>
        <strain evidence="7">JCM 9374</strain>
    </source>
</reference>
<gene>
    <name evidence="6" type="ORF">PS9374_04512</name>
</gene>
<keyword evidence="1 6" id="KW-0489">Methyltransferase</keyword>
<dbReference type="PROSITE" id="PS51683">
    <property type="entry name" value="SAM_OMT_II"/>
    <property type="match status" value="1"/>
</dbReference>
<evidence type="ECO:0000256" key="3">
    <source>
        <dbReference type="ARBA" id="ARBA00022691"/>
    </source>
</evidence>
<dbReference type="AlphaFoldDB" id="A0A171DJ02"/>
<evidence type="ECO:0000259" key="4">
    <source>
        <dbReference type="Pfam" id="PF00891"/>
    </source>
</evidence>
<reference evidence="6 7" key="1">
    <citation type="journal article" date="2016" name="Genome Announc.">
        <title>Draft Genome Sequence of Planomonospora sphaerica JCM9374, a Rare Actinomycete.</title>
        <authorList>
            <person name="Dohra H."/>
            <person name="Suzuki T."/>
            <person name="Inoue Y."/>
            <person name="Kodani S."/>
        </authorList>
    </citation>
    <scope>NUCLEOTIDE SEQUENCE [LARGE SCALE GENOMIC DNA]</scope>
    <source>
        <strain evidence="6 7">JCM 9374</strain>
    </source>
</reference>
<proteinExistence type="predicted"/>
<protein>
    <submittedName>
        <fullName evidence="6">Hydroxyneurosporene-O-methyltransferase</fullName>
    </submittedName>
</protein>
<dbReference type="Proteomes" id="UP000077701">
    <property type="component" value="Unassembled WGS sequence"/>
</dbReference>
<feature type="domain" description="O-methyltransferase dimerisation" evidence="5">
    <location>
        <begin position="32"/>
        <end position="105"/>
    </location>
</feature>
<dbReference type="Pfam" id="PF00891">
    <property type="entry name" value="Methyltransf_2"/>
    <property type="match status" value="1"/>
</dbReference>
<evidence type="ECO:0000259" key="5">
    <source>
        <dbReference type="Pfam" id="PF08100"/>
    </source>
</evidence>
<organism evidence="6 7">
    <name type="scientific">Planomonospora sphaerica</name>
    <dbReference type="NCBI Taxonomy" id="161355"/>
    <lineage>
        <taxon>Bacteria</taxon>
        <taxon>Bacillati</taxon>
        <taxon>Actinomycetota</taxon>
        <taxon>Actinomycetes</taxon>
        <taxon>Streptosporangiales</taxon>
        <taxon>Streptosporangiaceae</taxon>
        <taxon>Planomonospora</taxon>
    </lineage>
</organism>
<dbReference type="PANTHER" id="PTHR43712">
    <property type="entry name" value="PUTATIVE (AFU_ORTHOLOGUE AFUA_4G14580)-RELATED"/>
    <property type="match status" value="1"/>
</dbReference>
<dbReference type="InterPro" id="IPR036388">
    <property type="entry name" value="WH-like_DNA-bd_sf"/>
</dbReference>
<evidence type="ECO:0000313" key="6">
    <source>
        <dbReference type="EMBL" id="GAT68847.1"/>
    </source>
</evidence>
<comment type="caution">
    <text evidence="6">The sequence shown here is derived from an EMBL/GenBank/DDBJ whole genome shotgun (WGS) entry which is preliminary data.</text>
</comment>
<dbReference type="GO" id="GO:0046983">
    <property type="term" value="F:protein dimerization activity"/>
    <property type="evidence" value="ECO:0007669"/>
    <property type="project" value="InterPro"/>
</dbReference>
<dbReference type="InterPro" id="IPR001077">
    <property type="entry name" value="COMT_C"/>
</dbReference>
<dbReference type="EMBL" id="BDCX01000011">
    <property type="protein sequence ID" value="GAT68847.1"/>
    <property type="molecule type" value="Genomic_DNA"/>
</dbReference>
<dbReference type="InterPro" id="IPR029063">
    <property type="entry name" value="SAM-dependent_MTases_sf"/>
</dbReference>
<dbReference type="STRING" id="161355.PS9374_04512"/>
<dbReference type="SUPFAM" id="SSF46785">
    <property type="entry name" value="Winged helix' DNA-binding domain"/>
    <property type="match status" value="2"/>
</dbReference>
<dbReference type="Gene3D" id="3.40.50.150">
    <property type="entry name" value="Vaccinia Virus protein VP39"/>
    <property type="match status" value="1"/>
</dbReference>
<dbReference type="SUPFAM" id="SSF53335">
    <property type="entry name" value="S-adenosyl-L-methionine-dependent methyltransferases"/>
    <property type="match status" value="1"/>
</dbReference>
<dbReference type="GO" id="GO:0032259">
    <property type="term" value="P:methylation"/>
    <property type="evidence" value="ECO:0007669"/>
    <property type="project" value="UniProtKB-KW"/>
</dbReference>
<accession>A0A171DJ02</accession>
<dbReference type="InterPro" id="IPR016461">
    <property type="entry name" value="COMT-like"/>
</dbReference>
<dbReference type="PANTHER" id="PTHR43712:SF2">
    <property type="entry name" value="O-METHYLTRANSFERASE CICE"/>
    <property type="match status" value="1"/>
</dbReference>
<dbReference type="CDD" id="cd02440">
    <property type="entry name" value="AdoMet_MTases"/>
    <property type="match status" value="1"/>
</dbReference>
<evidence type="ECO:0000313" key="7">
    <source>
        <dbReference type="Proteomes" id="UP000077701"/>
    </source>
</evidence>
<sequence length="500" mass="55189">MTVPLPRRVRGVVPPRTVGRFTADVRDYVQHVISGVWEFGALLAAAELDIADHLAHAPLTVAELADRCHAHPDSLRRVLRTLAPYRLARPVAGERWKLTAIGEVLRGDAEGTLRRAVMERADPEAWDDVRTWPTRITAGRSIRPWTGRTGRNAGALRPPSAAALETLGVGLWDTIKNVDDFGALLVAAQLDLIARLKQPTELQELAKEYDADPESLRWMLNRLNSYGLLSSPGRSVYALRKAGETLQRDRPDSTRPAVLMNGQELWWDMLRRLPATVRAGRPALPDGITSTYAWLDDNPEALQLFHAFMATRTHPIARVLADDAFPQGSTVVDVGGGQGTIIAAILQAHPTCRGVLLERPRVAERARSHLQEHGLLDRCTPQAGDFFTDVPAGGHTYVLGSVLHNWPDQQAQQILARVHDAMARTPGPSRLLCIDMLLPVGDEPHPGLRLDMRMCSLFGEGQERTKDEYDALLTRAGFQIHRQARLPHTLTLTEAVPATA</sequence>